<dbReference type="Gene3D" id="3.30.300.30">
    <property type="match status" value="1"/>
</dbReference>
<dbReference type="SUPFAM" id="SSF56801">
    <property type="entry name" value="Acetyl-CoA synthetase-like"/>
    <property type="match status" value="1"/>
</dbReference>
<dbReference type="PANTHER" id="PTHR43845:SF1">
    <property type="entry name" value="BLR5969 PROTEIN"/>
    <property type="match status" value="1"/>
</dbReference>
<dbReference type="InterPro" id="IPR042099">
    <property type="entry name" value="ANL_N_sf"/>
</dbReference>
<sequence>MTFYDEFEQRSADERAAWQARELTAAIKLARTTPAMASILQEFGQDGMTLDLLAALPVIRKSELSTAQRKFPPFGGFTTRPPHEFENVFQSPGPIYEPGRRGNDWWRLGRFLFAAGVGSGDIVQNCFGYHLTPAGMMFESAARAVRAAVLPAGTGQTELQVRAAADIGSTVFAGTPDYLKVILDKADEMGERLALSRATVSGGALFPSLRQSYADRGIATTQCYATADLGLIAYESQAMEGMIVDERVIVEIVRPGTGDPVPEGEVGEVVVTTFNPDYPLIRFATGDLSAVLPGISPCGRTNMRIKGWMGRADQTTKIKGMFVRPEQVAALVARHPEISRARIVADRSGEMDLMTVQLETDSEDAARYEGTVLDTLKLRGRIELVAPGSLPNDGMVIEDRRIYE</sequence>
<dbReference type="InterPro" id="IPR045851">
    <property type="entry name" value="AMP-bd_C_sf"/>
</dbReference>
<protein>
    <submittedName>
        <fullName evidence="1">Phenylacetate--CoA ligase family protein</fullName>
    </submittedName>
</protein>
<accession>A0ABU2HPA9</accession>
<gene>
    <name evidence="1" type="ORF">RGQ15_04645</name>
</gene>
<reference evidence="2" key="1">
    <citation type="submission" date="2023-07" db="EMBL/GenBank/DDBJ databases">
        <title>Paracoccus sp. MBLB3053 whole genome sequence.</title>
        <authorList>
            <person name="Hwang C.Y."/>
            <person name="Cho E.-S."/>
            <person name="Seo M.-J."/>
        </authorList>
    </citation>
    <scope>NUCLEOTIDE SEQUENCE [LARGE SCALE GENOMIC DNA]</scope>
    <source>
        <strain evidence="2">MBLB3053</strain>
    </source>
</reference>
<name>A0ABU2HPA9_9RHOB</name>
<evidence type="ECO:0000313" key="1">
    <source>
        <dbReference type="EMBL" id="MDS9466873.1"/>
    </source>
</evidence>
<dbReference type="Gene3D" id="3.40.50.12780">
    <property type="entry name" value="N-terminal domain of ligase-like"/>
    <property type="match status" value="1"/>
</dbReference>
<dbReference type="Proteomes" id="UP001269144">
    <property type="component" value="Unassembled WGS sequence"/>
</dbReference>
<organism evidence="1 2">
    <name type="scientific">Paracoccus aurantius</name>
    <dbReference type="NCBI Taxonomy" id="3073814"/>
    <lineage>
        <taxon>Bacteria</taxon>
        <taxon>Pseudomonadati</taxon>
        <taxon>Pseudomonadota</taxon>
        <taxon>Alphaproteobacteria</taxon>
        <taxon>Rhodobacterales</taxon>
        <taxon>Paracoccaceae</taxon>
        <taxon>Paracoccus</taxon>
    </lineage>
</organism>
<keyword evidence="2" id="KW-1185">Reference proteome</keyword>
<keyword evidence="1" id="KW-0436">Ligase</keyword>
<dbReference type="RefSeq" id="WP_311159064.1">
    <property type="nucleotide sequence ID" value="NZ_JAVQLW010000001.1"/>
</dbReference>
<proteinExistence type="predicted"/>
<dbReference type="GO" id="GO:0016874">
    <property type="term" value="F:ligase activity"/>
    <property type="evidence" value="ECO:0007669"/>
    <property type="project" value="UniProtKB-KW"/>
</dbReference>
<evidence type="ECO:0000313" key="2">
    <source>
        <dbReference type="Proteomes" id="UP001269144"/>
    </source>
</evidence>
<dbReference type="PANTHER" id="PTHR43845">
    <property type="entry name" value="BLR5969 PROTEIN"/>
    <property type="match status" value="1"/>
</dbReference>
<comment type="caution">
    <text evidence="1">The sequence shown here is derived from an EMBL/GenBank/DDBJ whole genome shotgun (WGS) entry which is preliminary data.</text>
</comment>
<dbReference type="EMBL" id="JAVQLW010000001">
    <property type="protein sequence ID" value="MDS9466873.1"/>
    <property type="molecule type" value="Genomic_DNA"/>
</dbReference>